<name>A0A8K0P270_LADFU</name>
<keyword evidence="2" id="KW-1185">Reference proteome</keyword>
<evidence type="ECO:0000313" key="2">
    <source>
        <dbReference type="Proteomes" id="UP000792457"/>
    </source>
</evidence>
<evidence type="ECO:0000313" key="1">
    <source>
        <dbReference type="EMBL" id="KAG8233075.1"/>
    </source>
</evidence>
<reference evidence="1" key="1">
    <citation type="submission" date="2013-04" db="EMBL/GenBank/DDBJ databases">
        <authorList>
            <person name="Qu J."/>
            <person name="Murali S.C."/>
            <person name="Bandaranaike D."/>
            <person name="Bellair M."/>
            <person name="Blankenburg K."/>
            <person name="Chao H."/>
            <person name="Dinh H."/>
            <person name="Doddapaneni H."/>
            <person name="Downs B."/>
            <person name="Dugan-Rocha S."/>
            <person name="Elkadiri S."/>
            <person name="Gnanaolivu R.D."/>
            <person name="Hernandez B."/>
            <person name="Javaid M."/>
            <person name="Jayaseelan J.C."/>
            <person name="Lee S."/>
            <person name="Li M."/>
            <person name="Ming W."/>
            <person name="Munidasa M."/>
            <person name="Muniz J."/>
            <person name="Nguyen L."/>
            <person name="Ongeri F."/>
            <person name="Osuji N."/>
            <person name="Pu L.-L."/>
            <person name="Puazo M."/>
            <person name="Qu C."/>
            <person name="Quiroz J."/>
            <person name="Raj R."/>
            <person name="Weissenberger G."/>
            <person name="Xin Y."/>
            <person name="Zou X."/>
            <person name="Han Y."/>
            <person name="Richards S."/>
            <person name="Worley K."/>
            <person name="Muzny D."/>
            <person name="Gibbs R."/>
        </authorList>
    </citation>
    <scope>NUCLEOTIDE SEQUENCE</scope>
    <source>
        <strain evidence="1">Sampled in the wild</strain>
    </source>
</reference>
<dbReference type="EMBL" id="KZ308686">
    <property type="protein sequence ID" value="KAG8233075.1"/>
    <property type="molecule type" value="Genomic_DNA"/>
</dbReference>
<dbReference type="Proteomes" id="UP000792457">
    <property type="component" value="Unassembled WGS sequence"/>
</dbReference>
<protein>
    <submittedName>
        <fullName evidence="1">Uncharacterized protein</fullName>
    </submittedName>
</protein>
<dbReference type="AlphaFoldDB" id="A0A8K0P270"/>
<reference evidence="1" key="2">
    <citation type="submission" date="2017-10" db="EMBL/GenBank/DDBJ databases">
        <title>Ladona fulva Genome sequencing and assembly.</title>
        <authorList>
            <person name="Murali S."/>
            <person name="Richards S."/>
            <person name="Bandaranaike D."/>
            <person name="Bellair M."/>
            <person name="Blankenburg K."/>
            <person name="Chao H."/>
            <person name="Dinh H."/>
            <person name="Doddapaneni H."/>
            <person name="Dugan-Rocha S."/>
            <person name="Elkadiri S."/>
            <person name="Gnanaolivu R."/>
            <person name="Hernandez B."/>
            <person name="Skinner E."/>
            <person name="Javaid M."/>
            <person name="Lee S."/>
            <person name="Li M."/>
            <person name="Ming W."/>
            <person name="Munidasa M."/>
            <person name="Muniz J."/>
            <person name="Nguyen L."/>
            <person name="Hughes D."/>
            <person name="Osuji N."/>
            <person name="Pu L.-L."/>
            <person name="Puazo M."/>
            <person name="Qu C."/>
            <person name="Quiroz J."/>
            <person name="Raj R."/>
            <person name="Weissenberger G."/>
            <person name="Xin Y."/>
            <person name="Zou X."/>
            <person name="Han Y."/>
            <person name="Worley K."/>
            <person name="Muzny D."/>
            <person name="Gibbs R."/>
        </authorList>
    </citation>
    <scope>NUCLEOTIDE SEQUENCE</scope>
    <source>
        <strain evidence="1">Sampled in the wild</strain>
    </source>
</reference>
<comment type="caution">
    <text evidence="1">The sequence shown here is derived from an EMBL/GenBank/DDBJ whole genome shotgun (WGS) entry which is preliminary data.</text>
</comment>
<proteinExistence type="predicted"/>
<gene>
    <name evidence="1" type="ORF">J437_LFUL013075</name>
</gene>
<accession>A0A8K0P270</accession>
<sequence length="107" mass="12599">MDINSQRSPLLMSSTDRQYNVTAERIDKKWLPPSGYVEVRFPKSIKGGCLNARFSEEPPLHEKYAVRTPRRILWRRNASTLLYLAKGAEKIRYIYICSMYPYINKLK</sequence>
<organism evidence="1 2">
    <name type="scientific">Ladona fulva</name>
    <name type="common">Scarce chaser dragonfly</name>
    <name type="synonym">Libellula fulva</name>
    <dbReference type="NCBI Taxonomy" id="123851"/>
    <lineage>
        <taxon>Eukaryota</taxon>
        <taxon>Metazoa</taxon>
        <taxon>Ecdysozoa</taxon>
        <taxon>Arthropoda</taxon>
        <taxon>Hexapoda</taxon>
        <taxon>Insecta</taxon>
        <taxon>Pterygota</taxon>
        <taxon>Palaeoptera</taxon>
        <taxon>Odonata</taxon>
        <taxon>Epiprocta</taxon>
        <taxon>Anisoptera</taxon>
        <taxon>Libelluloidea</taxon>
        <taxon>Libellulidae</taxon>
        <taxon>Ladona</taxon>
    </lineage>
</organism>